<dbReference type="Pfam" id="PF00145">
    <property type="entry name" value="DNA_methylase"/>
    <property type="match status" value="1"/>
</dbReference>
<dbReference type="PANTHER" id="PTHR46098">
    <property type="entry name" value="TRNA (CYTOSINE(38)-C(5))-METHYLTRANSFERASE"/>
    <property type="match status" value="1"/>
</dbReference>
<dbReference type="InterPro" id="IPR018117">
    <property type="entry name" value="C5_DNA_meth_AS"/>
</dbReference>
<feature type="non-terminal residue" evidence="4">
    <location>
        <position position="307"/>
    </location>
</feature>
<dbReference type="SUPFAM" id="SSF53335">
    <property type="entry name" value="S-adenosyl-L-methionine-dependent methyltransferases"/>
    <property type="match status" value="1"/>
</dbReference>
<dbReference type="Gene3D" id="3.40.50.150">
    <property type="entry name" value="Vaccinia Virus protein VP39"/>
    <property type="match status" value="2"/>
</dbReference>
<accession>A0A3B0W7N7</accession>
<evidence type="ECO:0008006" key="5">
    <source>
        <dbReference type="Google" id="ProtNLM"/>
    </source>
</evidence>
<organism evidence="4">
    <name type="scientific">hydrothermal vent metagenome</name>
    <dbReference type="NCBI Taxonomy" id="652676"/>
    <lineage>
        <taxon>unclassified sequences</taxon>
        <taxon>metagenomes</taxon>
        <taxon>ecological metagenomes</taxon>
    </lineage>
</organism>
<dbReference type="InterPro" id="IPR050750">
    <property type="entry name" value="C5-MTase"/>
</dbReference>
<evidence type="ECO:0000313" key="4">
    <source>
        <dbReference type="EMBL" id="VAW48450.1"/>
    </source>
</evidence>
<dbReference type="Gene3D" id="3.90.120.10">
    <property type="entry name" value="DNA Methylase, subunit A, domain 2"/>
    <property type="match status" value="1"/>
</dbReference>
<gene>
    <name evidence="4" type="ORF">MNBD_GAMMA04-1003</name>
</gene>
<dbReference type="InterPro" id="IPR029063">
    <property type="entry name" value="SAM-dependent_MTases_sf"/>
</dbReference>
<evidence type="ECO:0000256" key="1">
    <source>
        <dbReference type="ARBA" id="ARBA00022603"/>
    </source>
</evidence>
<dbReference type="PROSITE" id="PS51679">
    <property type="entry name" value="SAM_MT_C5"/>
    <property type="match status" value="1"/>
</dbReference>
<evidence type="ECO:0000256" key="3">
    <source>
        <dbReference type="ARBA" id="ARBA00022691"/>
    </source>
</evidence>
<dbReference type="GO" id="GO:0008168">
    <property type="term" value="F:methyltransferase activity"/>
    <property type="evidence" value="ECO:0007669"/>
    <property type="project" value="UniProtKB-KW"/>
</dbReference>
<dbReference type="PROSITE" id="PS00094">
    <property type="entry name" value="C5_MTASE_1"/>
    <property type="match status" value="1"/>
</dbReference>
<dbReference type="NCBIfam" id="TIGR00675">
    <property type="entry name" value="dcm"/>
    <property type="match status" value="1"/>
</dbReference>
<keyword evidence="2" id="KW-0808">Transferase</keyword>
<keyword evidence="3" id="KW-0949">S-adenosyl-L-methionine</keyword>
<dbReference type="InterPro" id="IPR001525">
    <property type="entry name" value="C5_MeTfrase"/>
</dbReference>
<protein>
    <recommendedName>
        <fullName evidence="5">DNA (cytosine-5-)-methyltransferase</fullName>
    </recommendedName>
</protein>
<dbReference type="AlphaFoldDB" id="A0A3B0W7N7"/>
<name>A0A3B0W7N7_9ZZZZ</name>
<proteinExistence type="predicted"/>
<evidence type="ECO:0000256" key="2">
    <source>
        <dbReference type="ARBA" id="ARBA00022679"/>
    </source>
</evidence>
<dbReference type="EMBL" id="UOFB01000265">
    <property type="protein sequence ID" value="VAW48450.1"/>
    <property type="molecule type" value="Genomic_DNA"/>
</dbReference>
<dbReference type="GO" id="GO:0032259">
    <property type="term" value="P:methylation"/>
    <property type="evidence" value="ECO:0007669"/>
    <property type="project" value="UniProtKB-KW"/>
</dbReference>
<dbReference type="PANTHER" id="PTHR46098:SF1">
    <property type="entry name" value="TRNA (CYTOSINE(38)-C(5))-METHYLTRANSFERASE"/>
    <property type="match status" value="1"/>
</dbReference>
<sequence>MNVLSLFGGIECGRVALDRLNVKVGNYYSSEIDKYAIAIATSNYPDIIPLGDITRWRVWDEKVFNVDLILAGFPCQAWSLAGRQQGDNDPRGALIHDLISVWNKVKKANPNVKFLFENVKMKKEHLDYINDLFSIKPILINSALVSAQNRERLYWSSFKQHSQPVNKNILLKDILEPIVDCPIGIKVREKSKCLRVGGRNPPFGSKQEWDSPFQRISKKGTLKKGINKAGCLTAGGNSGGNHSDMDIIHGQHGTRRYSIKECERLQDLPEGYVNIAGVSKTQQYKAIGNGWTVGVIEHLLKEILSKG</sequence>
<reference evidence="4" key="1">
    <citation type="submission" date="2018-06" db="EMBL/GenBank/DDBJ databases">
        <authorList>
            <person name="Zhirakovskaya E."/>
        </authorList>
    </citation>
    <scope>NUCLEOTIDE SEQUENCE</scope>
</reference>
<keyword evidence="1" id="KW-0489">Methyltransferase</keyword>